<dbReference type="AlphaFoldDB" id="A0A8X6GIW5"/>
<accession>A0A8X6GIW5</accession>
<gene>
    <name evidence="1" type="ORF">TNCT_54461</name>
</gene>
<evidence type="ECO:0000313" key="2">
    <source>
        <dbReference type="Proteomes" id="UP000887116"/>
    </source>
</evidence>
<reference evidence="1" key="1">
    <citation type="submission" date="2020-07" db="EMBL/GenBank/DDBJ databases">
        <title>Multicomponent nature underlies the extraordinary mechanical properties of spider dragline silk.</title>
        <authorList>
            <person name="Kono N."/>
            <person name="Nakamura H."/>
            <person name="Mori M."/>
            <person name="Yoshida Y."/>
            <person name="Ohtoshi R."/>
            <person name="Malay A.D."/>
            <person name="Moran D.A.P."/>
            <person name="Tomita M."/>
            <person name="Numata K."/>
            <person name="Arakawa K."/>
        </authorList>
    </citation>
    <scope>NUCLEOTIDE SEQUENCE</scope>
</reference>
<dbReference type="Proteomes" id="UP000887116">
    <property type="component" value="Unassembled WGS sequence"/>
</dbReference>
<comment type="caution">
    <text evidence="1">The sequence shown here is derived from an EMBL/GenBank/DDBJ whole genome shotgun (WGS) entry which is preliminary data.</text>
</comment>
<feature type="non-terminal residue" evidence="1">
    <location>
        <position position="1"/>
    </location>
</feature>
<organism evidence="1 2">
    <name type="scientific">Trichonephila clavata</name>
    <name type="common">Joro spider</name>
    <name type="synonym">Nephila clavata</name>
    <dbReference type="NCBI Taxonomy" id="2740835"/>
    <lineage>
        <taxon>Eukaryota</taxon>
        <taxon>Metazoa</taxon>
        <taxon>Ecdysozoa</taxon>
        <taxon>Arthropoda</taxon>
        <taxon>Chelicerata</taxon>
        <taxon>Arachnida</taxon>
        <taxon>Araneae</taxon>
        <taxon>Araneomorphae</taxon>
        <taxon>Entelegynae</taxon>
        <taxon>Araneoidea</taxon>
        <taxon>Nephilidae</taxon>
        <taxon>Trichonephila</taxon>
    </lineage>
</organism>
<proteinExistence type="predicted"/>
<protein>
    <submittedName>
        <fullName evidence="1">Uncharacterized protein</fullName>
    </submittedName>
</protein>
<dbReference type="EMBL" id="BMAO01006033">
    <property type="protein sequence ID" value="GFR05611.1"/>
    <property type="molecule type" value="Genomic_DNA"/>
</dbReference>
<evidence type="ECO:0000313" key="1">
    <source>
        <dbReference type="EMBL" id="GFR05611.1"/>
    </source>
</evidence>
<sequence length="29" mass="3418">VLGFLLQPLSIIESPIVIDYQRSQRYKKI</sequence>
<keyword evidence="2" id="KW-1185">Reference proteome</keyword>
<name>A0A8X6GIW5_TRICU</name>